<feature type="signal peptide" evidence="1">
    <location>
        <begin position="1"/>
        <end position="22"/>
    </location>
</feature>
<evidence type="ECO:0000313" key="3">
    <source>
        <dbReference type="Proteomes" id="UP000664835"/>
    </source>
</evidence>
<evidence type="ECO:0008006" key="4">
    <source>
        <dbReference type="Google" id="ProtNLM"/>
    </source>
</evidence>
<reference evidence="2 3" key="1">
    <citation type="submission" date="2021-03" db="EMBL/GenBank/DDBJ databases">
        <title>Thiomicrorhabdus sp.nov.,novel sulfur-oxidizing bacteria isolated from coastal sediment.</title>
        <authorList>
            <person name="Liu X."/>
        </authorList>
    </citation>
    <scope>NUCLEOTIDE SEQUENCE [LARGE SCALE GENOMIC DNA]</scope>
    <source>
        <strain evidence="2 3">6S2-11</strain>
    </source>
</reference>
<accession>A0ABS3Q5I5</accession>
<evidence type="ECO:0000256" key="1">
    <source>
        <dbReference type="SAM" id="SignalP"/>
    </source>
</evidence>
<dbReference type="RefSeq" id="WP_208149964.1">
    <property type="nucleotide sequence ID" value="NZ_JAGETV010000013.1"/>
</dbReference>
<protein>
    <recommendedName>
        <fullName evidence="4">YD repeat-containing protein</fullName>
    </recommendedName>
</protein>
<feature type="chain" id="PRO_5045717220" description="YD repeat-containing protein" evidence="1">
    <location>
        <begin position="23"/>
        <end position="449"/>
    </location>
</feature>
<gene>
    <name evidence="2" type="ORF">J3998_08315</name>
</gene>
<sequence length="449" mass="49339">MKLNTQLKAASIAVITALGLTACGGGNGTAETADTTAPAYYAVILTDDEGSVPDDNADGNVDYLSVAKYEKVDRNIDLFLNRLQVLGESKMLLAPVGYIDTQLAYDGLTGAFEGYEQRTLSAAKDTYSEYYPDDTNPERYDTDFIYNANNLLSNIDDYFNGVDDGSSAIEVVVNDNGTETTTSQFFYRGADEVPTNGLVPTYVNSVVIDNATGLITQKIYNNDPGSTTDPTATATQTPSGATYSELNYEYDSNNRLVKLQSVQKDGTYISTSYWDYSNPDYVVRTIYNVNGPDPAASGSGLFPNETQHLIESAQMQALYGDEYKYVQIYRELDIDAVPDGTKDRHYFYTYNDDGQMLTSLYDGDLADTRVNRYTVTIYNTDGQATSYSFYEQANDLNNDGSVDTLNSPSSTTDILWFSNEPTCADIYDDNGLTPTNTPTNCSINMPPQV</sequence>
<keyword evidence="1" id="KW-0732">Signal</keyword>
<keyword evidence="3" id="KW-1185">Reference proteome</keyword>
<dbReference type="EMBL" id="JAGETV010000013">
    <property type="protein sequence ID" value="MBO1927582.1"/>
    <property type="molecule type" value="Genomic_DNA"/>
</dbReference>
<name>A0ABS3Q5I5_9GAMM</name>
<proteinExistence type="predicted"/>
<organism evidence="2 3">
    <name type="scientific">Thiomicrorhabdus marina</name>
    <dbReference type="NCBI Taxonomy" id="2818442"/>
    <lineage>
        <taxon>Bacteria</taxon>
        <taxon>Pseudomonadati</taxon>
        <taxon>Pseudomonadota</taxon>
        <taxon>Gammaproteobacteria</taxon>
        <taxon>Thiotrichales</taxon>
        <taxon>Piscirickettsiaceae</taxon>
        <taxon>Thiomicrorhabdus</taxon>
    </lineage>
</organism>
<dbReference type="PROSITE" id="PS51257">
    <property type="entry name" value="PROKAR_LIPOPROTEIN"/>
    <property type="match status" value="1"/>
</dbReference>
<evidence type="ECO:0000313" key="2">
    <source>
        <dbReference type="EMBL" id="MBO1927582.1"/>
    </source>
</evidence>
<comment type="caution">
    <text evidence="2">The sequence shown here is derived from an EMBL/GenBank/DDBJ whole genome shotgun (WGS) entry which is preliminary data.</text>
</comment>
<dbReference type="Proteomes" id="UP000664835">
    <property type="component" value="Unassembled WGS sequence"/>
</dbReference>